<protein>
    <submittedName>
        <fullName evidence="1">Uncharacterized protein</fullName>
    </submittedName>
</protein>
<evidence type="ECO:0000313" key="1">
    <source>
        <dbReference type="EMBL" id="CAJ1956552.1"/>
    </source>
</evidence>
<name>A0AA86SW83_9FABA</name>
<accession>A0AA86SW83</accession>
<keyword evidence="2" id="KW-1185">Reference proteome</keyword>
<evidence type="ECO:0000313" key="2">
    <source>
        <dbReference type="Proteomes" id="UP001189624"/>
    </source>
</evidence>
<organism evidence="1 2">
    <name type="scientific">Sphenostylis stenocarpa</name>
    <dbReference type="NCBI Taxonomy" id="92480"/>
    <lineage>
        <taxon>Eukaryota</taxon>
        <taxon>Viridiplantae</taxon>
        <taxon>Streptophyta</taxon>
        <taxon>Embryophyta</taxon>
        <taxon>Tracheophyta</taxon>
        <taxon>Spermatophyta</taxon>
        <taxon>Magnoliopsida</taxon>
        <taxon>eudicotyledons</taxon>
        <taxon>Gunneridae</taxon>
        <taxon>Pentapetalae</taxon>
        <taxon>rosids</taxon>
        <taxon>fabids</taxon>
        <taxon>Fabales</taxon>
        <taxon>Fabaceae</taxon>
        <taxon>Papilionoideae</taxon>
        <taxon>50 kb inversion clade</taxon>
        <taxon>NPAAA clade</taxon>
        <taxon>indigoferoid/millettioid clade</taxon>
        <taxon>Phaseoleae</taxon>
        <taxon>Sphenostylis</taxon>
    </lineage>
</organism>
<dbReference type="Proteomes" id="UP001189624">
    <property type="component" value="Chromosome 5"/>
</dbReference>
<gene>
    <name evidence="1" type="ORF">AYBTSS11_LOCUS16719</name>
</gene>
<dbReference type="EMBL" id="OY731402">
    <property type="protein sequence ID" value="CAJ1956552.1"/>
    <property type="molecule type" value="Genomic_DNA"/>
</dbReference>
<dbReference type="AlphaFoldDB" id="A0AA86SW83"/>
<sequence length="109" mass="12432">MRERAGENSRGLRRVFFLCQFVRWEKETQVVKQGRLCCEGKKSVGRALSTCFNKAPLNPNSYITVLLSDVLKPDWRHHHCSDISSAQPVIECEESNVALHVGKEKQSCE</sequence>
<proteinExistence type="predicted"/>
<dbReference type="Gramene" id="rna-AYBTSS11_LOCUS16719">
    <property type="protein sequence ID" value="CAJ1956552.1"/>
    <property type="gene ID" value="gene-AYBTSS11_LOCUS16719"/>
</dbReference>
<reference evidence="1" key="1">
    <citation type="submission" date="2023-10" db="EMBL/GenBank/DDBJ databases">
        <authorList>
            <person name="Domelevo Entfellner J.-B."/>
        </authorList>
    </citation>
    <scope>NUCLEOTIDE SEQUENCE</scope>
</reference>